<sequence>MVRIVGDGDWCHDSLGCFPALPVLEVKKVKVGGKAWQMATTGLRTHSEKQKHLANSEFRSGCAHEEERRRLVRQFGVRKITEFSSAWLLDVREKNSPAAGVLAKFGKHLANSDLRSISYLFMQRWARFILF</sequence>
<keyword evidence="2" id="KW-1185">Reference proteome</keyword>
<accession>A0ABP0N6C8</accession>
<proteinExistence type="predicted"/>
<comment type="caution">
    <text evidence="1">The sequence shown here is derived from an EMBL/GenBank/DDBJ whole genome shotgun (WGS) entry which is preliminary data.</text>
</comment>
<protein>
    <submittedName>
        <fullName evidence="1">Uncharacterized protein</fullName>
    </submittedName>
</protein>
<evidence type="ECO:0000313" key="1">
    <source>
        <dbReference type="EMBL" id="CAK9058442.1"/>
    </source>
</evidence>
<evidence type="ECO:0000313" key="2">
    <source>
        <dbReference type="Proteomes" id="UP001642464"/>
    </source>
</evidence>
<dbReference type="EMBL" id="CAXAMM010026213">
    <property type="protein sequence ID" value="CAK9058442.1"/>
    <property type="molecule type" value="Genomic_DNA"/>
</dbReference>
<reference evidence="1 2" key="1">
    <citation type="submission" date="2024-02" db="EMBL/GenBank/DDBJ databases">
        <authorList>
            <person name="Chen Y."/>
            <person name="Shah S."/>
            <person name="Dougan E. K."/>
            <person name="Thang M."/>
            <person name="Chan C."/>
        </authorList>
    </citation>
    <scope>NUCLEOTIDE SEQUENCE [LARGE SCALE GENOMIC DNA]</scope>
</reference>
<dbReference type="Proteomes" id="UP001642464">
    <property type="component" value="Unassembled WGS sequence"/>
</dbReference>
<gene>
    <name evidence="1" type="ORF">SCF082_LOCUS31146</name>
</gene>
<organism evidence="1 2">
    <name type="scientific">Durusdinium trenchii</name>
    <dbReference type="NCBI Taxonomy" id="1381693"/>
    <lineage>
        <taxon>Eukaryota</taxon>
        <taxon>Sar</taxon>
        <taxon>Alveolata</taxon>
        <taxon>Dinophyceae</taxon>
        <taxon>Suessiales</taxon>
        <taxon>Symbiodiniaceae</taxon>
        <taxon>Durusdinium</taxon>
    </lineage>
</organism>
<name>A0ABP0N6C8_9DINO</name>